<dbReference type="EMBL" id="JAZAVJ010000030">
    <property type="protein sequence ID" value="KAK7420387.1"/>
    <property type="molecule type" value="Genomic_DNA"/>
</dbReference>
<evidence type="ECO:0000256" key="2">
    <source>
        <dbReference type="ARBA" id="ARBA00023043"/>
    </source>
</evidence>
<gene>
    <name evidence="6" type="ORF">QQX98_002810</name>
</gene>
<dbReference type="Pfam" id="PF00023">
    <property type="entry name" value="Ank"/>
    <property type="match status" value="1"/>
</dbReference>
<dbReference type="Pfam" id="PF24883">
    <property type="entry name" value="NPHP3_N"/>
    <property type="match status" value="1"/>
</dbReference>
<dbReference type="SMART" id="SM00248">
    <property type="entry name" value="ANK"/>
    <property type="match status" value="18"/>
</dbReference>
<dbReference type="PANTHER" id="PTHR24198">
    <property type="entry name" value="ANKYRIN REPEAT AND PROTEIN KINASE DOMAIN-CONTAINING PROTEIN"/>
    <property type="match status" value="1"/>
</dbReference>
<feature type="domain" description="Nephrocystin 3-like N-terminal" evidence="5">
    <location>
        <begin position="176"/>
        <end position="222"/>
    </location>
</feature>
<dbReference type="InterPro" id="IPR027417">
    <property type="entry name" value="P-loop_NTPase"/>
</dbReference>
<dbReference type="PROSITE" id="PS50088">
    <property type="entry name" value="ANK_REPEAT"/>
    <property type="match status" value="8"/>
</dbReference>
<dbReference type="SUPFAM" id="SSF52540">
    <property type="entry name" value="P-loop containing nucleoside triphosphate hydrolases"/>
    <property type="match status" value="1"/>
</dbReference>
<feature type="repeat" description="ANK" evidence="3">
    <location>
        <begin position="866"/>
        <end position="898"/>
    </location>
</feature>
<evidence type="ECO:0000259" key="4">
    <source>
        <dbReference type="Pfam" id="PF22939"/>
    </source>
</evidence>
<dbReference type="InterPro" id="IPR002110">
    <property type="entry name" value="Ankyrin_rpt"/>
</dbReference>
<feature type="domain" description="GPI inositol-deacylase winged helix" evidence="4">
    <location>
        <begin position="413"/>
        <end position="487"/>
    </location>
</feature>
<dbReference type="Pfam" id="PF22939">
    <property type="entry name" value="WHD_GPIID"/>
    <property type="match status" value="1"/>
</dbReference>
<evidence type="ECO:0000313" key="7">
    <source>
        <dbReference type="Proteomes" id="UP001498476"/>
    </source>
</evidence>
<feature type="repeat" description="ANK" evidence="3">
    <location>
        <begin position="988"/>
        <end position="1020"/>
    </location>
</feature>
<keyword evidence="2 3" id="KW-0040">ANK repeat</keyword>
<dbReference type="InterPro" id="IPR054471">
    <property type="entry name" value="GPIID_WHD"/>
</dbReference>
<keyword evidence="7" id="KW-1185">Reference proteome</keyword>
<dbReference type="InterPro" id="IPR036770">
    <property type="entry name" value="Ankyrin_rpt-contain_sf"/>
</dbReference>
<feature type="repeat" description="ANK" evidence="3">
    <location>
        <begin position="1358"/>
        <end position="1390"/>
    </location>
</feature>
<protein>
    <recommendedName>
        <fullName evidence="8">Fungal N-terminal domain-containing protein</fullName>
    </recommendedName>
</protein>
<dbReference type="PRINTS" id="PR01415">
    <property type="entry name" value="ANKYRIN"/>
</dbReference>
<comment type="caution">
    <text evidence="6">The sequence shown here is derived from an EMBL/GenBank/DDBJ whole genome shotgun (WGS) entry which is preliminary data.</text>
</comment>
<feature type="repeat" description="ANK" evidence="3">
    <location>
        <begin position="1422"/>
        <end position="1449"/>
    </location>
</feature>
<dbReference type="Gene3D" id="3.40.50.300">
    <property type="entry name" value="P-loop containing nucleotide triphosphate hydrolases"/>
    <property type="match status" value="1"/>
</dbReference>
<evidence type="ECO:0000256" key="3">
    <source>
        <dbReference type="PROSITE-ProRule" id="PRU00023"/>
    </source>
</evidence>
<dbReference type="SUPFAM" id="SSF48403">
    <property type="entry name" value="Ankyrin repeat"/>
    <property type="match status" value="4"/>
</dbReference>
<evidence type="ECO:0000259" key="5">
    <source>
        <dbReference type="Pfam" id="PF24883"/>
    </source>
</evidence>
<feature type="repeat" description="ANK" evidence="3">
    <location>
        <begin position="1021"/>
        <end position="1053"/>
    </location>
</feature>
<dbReference type="Proteomes" id="UP001498476">
    <property type="component" value="Unassembled WGS sequence"/>
</dbReference>
<name>A0ABR1HGX8_9HYPO</name>
<organism evidence="6 7">
    <name type="scientific">Neonectria punicea</name>
    <dbReference type="NCBI Taxonomy" id="979145"/>
    <lineage>
        <taxon>Eukaryota</taxon>
        <taxon>Fungi</taxon>
        <taxon>Dikarya</taxon>
        <taxon>Ascomycota</taxon>
        <taxon>Pezizomycotina</taxon>
        <taxon>Sordariomycetes</taxon>
        <taxon>Hypocreomycetidae</taxon>
        <taxon>Hypocreales</taxon>
        <taxon>Nectriaceae</taxon>
        <taxon>Neonectria</taxon>
    </lineage>
</organism>
<evidence type="ECO:0008006" key="8">
    <source>
        <dbReference type="Google" id="ProtNLM"/>
    </source>
</evidence>
<feature type="repeat" description="ANK" evidence="3">
    <location>
        <begin position="899"/>
        <end position="931"/>
    </location>
</feature>
<dbReference type="Pfam" id="PF12796">
    <property type="entry name" value="Ank_2"/>
    <property type="match status" value="4"/>
</dbReference>
<dbReference type="PANTHER" id="PTHR24198:SF165">
    <property type="entry name" value="ANKYRIN REPEAT-CONTAINING PROTEIN-RELATED"/>
    <property type="match status" value="1"/>
</dbReference>
<accession>A0ABR1HGX8</accession>
<feature type="repeat" description="ANK" evidence="3">
    <location>
        <begin position="1457"/>
        <end position="1502"/>
    </location>
</feature>
<proteinExistence type="predicted"/>
<evidence type="ECO:0000313" key="6">
    <source>
        <dbReference type="EMBL" id="KAK7420387.1"/>
    </source>
</evidence>
<dbReference type="Gene3D" id="1.25.40.20">
    <property type="entry name" value="Ankyrin repeat-containing domain"/>
    <property type="match status" value="5"/>
</dbReference>
<dbReference type="InterPro" id="IPR056884">
    <property type="entry name" value="NPHP3-like_N"/>
</dbReference>
<feature type="repeat" description="ANK" evidence="3">
    <location>
        <begin position="628"/>
        <end position="660"/>
    </location>
</feature>
<reference evidence="6 7" key="1">
    <citation type="journal article" date="2025" name="Microbiol. Resour. Announc.">
        <title>Draft genome sequences for Neonectria magnoliae and Neonectria punicea, canker pathogens of Liriodendron tulipifera and Acer saccharum in West Virginia.</title>
        <authorList>
            <person name="Petronek H.M."/>
            <person name="Kasson M.T."/>
            <person name="Metheny A.M."/>
            <person name="Stauder C.M."/>
            <person name="Lovett B."/>
            <person name="Lynch S.C."/>
            <person name="Garnas J.R."/>
            <person name="Kasson L.R."/>
            <person name="Stajich J.E."/>
        </authorList>
    </citation>
    <scope>NUCLEOTIDE SEQUENCE [LARGE SCALE GENOMIC DNA]</scope>
    <source>
        <strain evidence="6 7">NRRL 64653</strain>
    </source>
</reference>
<dbReference type="PROSITE" id="PS50297">
    <property type="entry name" value="ANK_REP_REGION"/>
    <property type="match status" value="6"/>
</dbReference>
<sequence>MAELVGIVSGVAGLVAFAAEITKLSYSLISDLKDASQNQKLYLQEVSALTDVLFRADSAASEAESLGLSSLRPTSLSESLIADCNEQLSRICDDLAAGIKRSKWLFQEKELRKRIESLRSFHTVFLDYLSTHTLTVATETCRKISEFGQRDQRDKLLKWLKPSEETSKPAPAPTPGTGRWFLDSKQYRNWRDEGQSTLWCYGAPGSGKSVLASIVIQDLERRELGPTLIDHAEEGIISTMVEFQSEAKGEPDVKVLSDMIATLCKLGPPTYLILDAPDELDAPKEIMVLLQRFAGAGCRILVTSRDTPDLRNALSTANHMKLRAVKEDVFLFLEHCFREEGHDKITQRGHDLIEGVIEKANGIFLLAKILADKLLDMTTLAQMRKSLKTMPRTITEAFESSVKRIDAQPRARRDLAYRVIAWVTQSQRRLKAEELVHALAVEEDSDEFDEDNIPDVQLTLRVCVGLVTMESADGSIGMVHTTAHEFFHGRGPHDIRRDIAATCLTYLTLPPFTSGSCQTLDEMVLRTQQRPFMLYASKFWGDYIDSTEIEEELSPLIDILLDNTELRLSSFQALHHRPEIKDRFLAAESLATIPTDQEALHLAAFWNLDATTQRLSQHGHSVSVGDSQQWTPLHWACSRESLASVGHLIEAGADLNAQDSQGWTPLFWFAVRNNEEGLRMMLSKGANHLVCDIHGWTALTWAVSARRKNAVQILMKHHEAHLSKLRNEPEPLIKDLNYNKAVEYSNYRKANTAIEVAAENGDVGMFSMLFNLKEGEELDFEQIWSMGHFDVPVSNVWRTLDKAERHLGVQCYIDYAFSSDEGMPLDSWKTKLLHGAIRDDQYMAARALIELGADVNCTKLPYQSRPNRSALHAAAYRKDPRYAKLLLENGASTSARDHYGQTALHQAVVNGFVDTASELLEGKSDVNERVYKKGKFAKRLGEKTALILACGLNSYSSQARTADLETIPSKMVSLLISYNADVDMQDAEGMSALHHAAKAGHLDVIQQLIKAGADMSARDHKKRTALHSGVQSAHLDVVECLIAAGADLRAVDDDGKHMIHHLADSNKNAPANTEDVRKLLSLLIQDSDPKSLDVQWTSTARSGELTTHSPLSVALTLHNWMLVELLHELGGSFPDGYDLQQHLSGAVETLRLQTVNVLLEHGATPTEDIFSLRSYGSEHMSSFSAFPWKKVVESLDNFATILKALLQAGLDINAEHYSGRTLIYVVAGSVDCGELVQLLLDHGADPHKTTTGGLDPFMVSALGAKYTSLNILLDFAVKSPLKNHWTESIEAVQSDNDSLLRLLRALSHHNLLEDRKGVDSYDRDEACTLLWFIARIGNERMIKELLNVGADPETMDEAGWRPLHLAAFKGCKEAVRALLLRGVDVDAATKGWPVYYHMDRPSGQTALCNHYKGADAWQGNSLHLASMRGFPAIVELLISHGADAKAKVQGRHDVPGEGPTALHLALDTGKFYGWRADPLGKEKLRIAEMLVENGADVATAADHISLRDIPKFEHHQELWEKLREGISESGKRASK</sequence>
<evidence type="ECO:0000256" key="1">
    <source>
        <dbReference type="ARBA" id="ARBA00022737"/>
    </source>
</evidence>
<keyword evidence="1" id="KW-0677">Repeat</keyword>